<organism evidence="10 11">
    <name type="scientific">Flavobacterium aquaticum</name>
    <dbReference type="NCBI Taxonomy" id="1236486"/>
    <lineage>
        <taxon>Bacteria</taxon>
        <taxon>Pseudomonadati</taxon>
        <taxon>Bacteroidota</taxon>
        <taxon>Flavobacteriia</taxon>
        <taxon>Flavobacteriales</taxon>
        <taxon>Flavobacteriaceae</taxon>
        <taxon>Flavobacterium</taxon>
    </lineage>
</organism>
<evidence type="ECO:0000256" key="7">
    <source>
        <dbReference type="ARBA" id="ARBA00023136"/>
    </source>
</evidence>
<dbReference type="Pfam" id="PF00535">
    <property type="entry name" value="Glycos_transf_2"/>
    <property type="match status" value="1"/>
</dbReference>
<dbReference type="EMBL" id="QLMI01000009">
    <property type="protein sequence ID" value="RAK19788.1"/>
    <property type="molecule type" value="Genomic_DNA"/>
</dbReference>
<evidence type="ECO:0000256" key="1">
    <source>
        <dbReference type="ARBA" id="ARBA00022475"/>
    </source>
</evidence>
<evidence type="ECO:0000256" key="6">
    <source>
        <dbReference type="ARBA" id="ARBA00022989"/>
    </source>
</evidence>
<keyword evidence="3 10" id="KW-0808">Transferase</keyword>
<name>A0A327YFF3_9FLAO</name>
<evidence type="ECO:0000313" key="10">
    <source>
        <dbReference type="EMBL" id="RAK19788.1"/>
    </source>
</evidence>
<keyword evidence="2" id="KW-0328">Glycosyltransferase</keyword>
<keyword evidence="6 8" id="KW-1133">Transmembrane helix</keyword>
<feature type="transmembrane region" description="Helical" evidence="8">
    <location>
        <begin position="235"/>
        <end position="254"/>
    </location>
</feature>
<evidence type="ECO:0000259" key="9">
    <source>
        <dbReference type="Pfam" id="PF00535"/>
    </source>
</evidence>
<dbReference type="CDD" id="cd04187">
    <property type="entry name" value="DPM1_like_bac"/>
    <property type="match status" value="1"/>
</dbReference>
<dbReference type="InterPro" id="IPR050256">
    <property type="entry name" value="Glycosyltransferase_2"/>
</dbReference>
<dbReference type="PANTHER" id="PTHR48090:SF3">
    <property type="entry name" value="UNDECAPRENYL-PHOSPHATE 4-DEOXY-4-FORMAMIDO-L-ARABINOSE TRANSFERASE"/>
    <property type="match status" value="1"/>
</dbReference>
<dbReference type="AlphaFoldDB" id="A0A327YFF3"/>
<evidence type="ECO:0000256" key="8">
    <source>
        <dbReference type="SAM" id="Phobius"/>
    </source>
</evidence>
<evidence type="ECO:0000256" key="5">
    <source>
        <dbReference type="ARBA" id="ARBA00022985"/>
    </source>
</evidence>
<feature type="transmembrane region" description="Helical" evidence="8">
    <location>
        <begin position="208"/>
        <end position="228"/>
    </location>
</feature>
<proteinExistence type="predicted"/>
<dbReference type="Gene3D" id="3.90.550.10">
    <property type="entry name" value="Spore Coat Polysaccharide Biosynthesis Protein SpsA, Chain A"/>
    <property type="match status" value="1"/>
</dbReference>
<dbReference type="Proteomes" id="UP000249620">
    <property type="component" value="Unassembled WGS sequence"/>
</dbReference>
<keyword evidence="4 8" id="KW-0812">Transmembrane</keyword>
<comment type="caution">
    <text evidence="10">The sequence shown here is derived from an EMBL/GenBank/DDBJ whole genome shotgun (WGS) entry which is preliminary data.</text>
</comment>
<dbReference type="GO" id="GO:0009103">
    <property type="term" value="P:lipopolysaccharide biosynthetic process"/>
    <property type="evidence" value="ECO:0007669"/>
    <property type="project" value="UniProtKB-KW"/>
</dbReference>
<dbReference type="SUPFAM" id="SSF53448">
    <property type="entry name" value="Nucleotide-diphospho-sugar transferases"/>
    <property type="match status" value="1"/>
</dbReference>
<evidence type="ECO:0000256" key="3">
    <source>
        <dbReference type="ARBA" id="ARBA00022679"/>
    </source>
</evidence>
<feature type="transmembrane region" description="Helical" evidence="8">
    <location>
        <begin position="274"/>
        <end position="298"/>
    </location>
</feature>
<keyword evidence="11" id="KW-1185">Reference proteome</keyword>
<protein>
    <submittedName>
        <fullName evidence="10">Glycosyltransferase involved in cell wall biosynthesis</fullName>
    </submittedName>
</protein>
<dbReference type="PANTHER" id="PTHR48090">
    <property type="entry name" value="UNDECAPRENYL-PHOSPHATE 4-DEOXY-4-FORMAMIDO-L-ARABINOSE TRANSFERASE-RELATED"/>
    <property type="match status" value="1"/>
</dbReference>
<evidence type="ECO:0000256" key="2">
    <source>
        <dbReference type="ARBA" id="ARBA00022676"/>
    </source>
</evidence>
<gene>
    <name evidence="10" type="ORF">B0I03_10948</name>
</gene>
<feature type="domain" description="Glycosyltransferase 2-like" evidence="9">
    <location>
        <begin position="4"/>
        <end position="138"/>
    </location>
</feature>
<dbReference type="GO" id="GO:0005886">
    <property type="term" value="C:plasma membrane"/>
    <property type="evidence" value="ECO:0007669"/>
    <property type="project" value="TreeGrafter"/>
</dbReference>
<dbReference type="InterPro" id="IPR029044">
    <property type="entry name" value="Nucleotide-diphossugar_trans"/>
</dbReference>
<evidence type="ECO:0000313" key="11">
    <source>
        <dbReference type="Proteomes" id="UP000249620"/>
    </source>
</evidence>
<keyword evidence="7 8" id="KW-0472">Membrane</keyword>
<sequence length="315" mass="35874">MNLSIVIPLLNEQESLPELHNWIVKVMQSHNFSYEILFIDDGSTDESWNVIQKLSNQNSNVKGIRFLRNYGKSQALHAGFAKAQGDVVITMDADLQDSPDEIPELFRLIKEDNYDLISGWKKKRYDSVVAKNIPSKLFNWAARKTSGVHLNDFNCGLKAYKNIVIKNIEVSGEMHRYIPVLAKNAGFGKIGEKVVIHQARKYGSSKFGMSRFINGFLDLITIWFLSTFGKRPMHLFGLLGSIMFIIGFLFAFYLGIDKLFINTTGRLITERPQFYLSLTAMLIGTQLFLAGFLGEIILRTKNNEERYKISEELGV</sequence>
<dbReference type="GO" id="GO:0099621">
    <property type="term" value="F:undecaprenyl-phosphate 4-deoxy-4-formamido-L-arabinose transferase activity"/>
    <property type="evidence" value="ECO:0007669"/>
    <property type="project" value="TreeGrafter"/>
</dbReference>
<dbReference type="RefSeq" id="WP_111567769.1">
    <property type="nucleotide sequence ID" value="NZ_QLMI01000009.1"/>
</dbReference>
<accession>A0A327YFF3</accession>
<reference evidence="10 11" key="1">
    <citation type="submission" date="2018-06" db="EMBL/GenBank/DDBJ databases">
        <title>Genomic Encyclopedia of Type Strains, Phase III (KMG-III): the genomes of soil and plant-associated and newly described type strains.</title>
        <authorList>
            <person name="Whitman W."/>
        </authorList>
    </citation>
    <scope>NUCLEOTIDE SEQUENCE [LARGE SCALE GENOMIC DNA]</scope>
    <source>
        <strain evidence="10 11">CGMCC 1.12398</strain>
    </source>
</reference>
<keyword evidence="5" id="KW-0448">Lipopolysaccharide biosynthesis</keyword>
<evidence type="ECO:0000256" key="4">
    <source>
        <dbReference type="ARBA" id="ARBA00022692"/>
    </source>
</evidence>
<dbReference type="OrthoDB" id="9807778at2"/>
<dbReference type="InterPro" id="IPR001173">
    <property type="entry name" value="Glyco_trans_2-like"/>
</dbReference>
<keyword evidence="1" id="KW-1003">Cell membrane</keyword>